<dbReference type="InterPro" id="IPR011727">
    <property type="entry name" value="CHP02117"/>
</dbReference>
<evidence type="ECO:0000313" key="3">
    <source>
        <dbReference type="Proteomes" id="UP000295023"/>
    </source>
</evidence>
<gene>
    <name evidence="2" type="ORF">EXY23_04965</name>
</gene>
<protein>
    <submittedName>
        <fullName evidence="2">DUF2459 domain-containing protein</fullName>
    </submittedName>
</protein>
<proteinExistence type="predicted"/>
<feature type="region of interest" description="Disordered" evidence="1">
    <location>
        <begin position="1"/>
        <end position="20"/>
    </location>
</feature>
<dbReference type="Pfam" id="PF09601">
    <property type="entry name" value="DUF2459"/>
    <property type="match status" value="1"/>
</dbReference>
<accession>A0A4R4DSF0</accession>
<keyword evidence="3" id="KW-1185">Reference proteome</keyword>
<reference evidence="2 3" key="1">
    <citation type="submission" date="2019-03" db="EMBL/GenBank/DDBJ databases">
        <title>Paracraurococcus aquatilis NE82 genome sequence.</title>
        <authorList>
            <person name="Zhao Y."/>
            <person name="Du Z."/>
        </authorList>
    </citation>
    <scope>NUCLEOTIDE SEQUENCE [LARGE SCALE GENOMIC DNA]</scope>
    <source>
        <strain evidence="2 3">NE82</strain>
    </source>
</reference>
<evidence type="ECO:0000256" key="1">
    <source>
        <dbReference type="SAM" id="MobiDB-lite"/>
    </source>
</evidence>
<dbReference type="OrthoDB" id="211174at2"/>
<feature type="compositionally biased region" description="Low complexity" evidence="1">
    <location>
        <begin position="11"/>
        <end position="20"/>
    </location>
</feature>
<dbReference type="EMBL" id="SKBM01000003">
    <property type="protein sequence ID" value="TCZ65524.1"/>
    <property type="molecule type" value="Genomic_DNA"/>
</dbReference>
<evidence type="ECO:0000313" key="2">
    <source>
        <dbReference type="EMBL" id="TCZ65524.1"/>
    </source>
</evidence>
<name>A0A4R4DSF0_9PROT</name>
<comment type="caution">
    <text evidence="2">The sequence shown here is derived from an EMBL/GenBank/DDBJ whole genome shotgun (WGS) entry which is preliminary data.</text>
</comment>
<dbReference type="Proteomes" id="UP000295023">
    <property type="component" value="Unassembled WGS sequence"/>
</dbReference>
<dbReference type="AlphaFoldDB" id="A0A4R4DSF0"/>
<sequence length="268" mass="28145">MPFEPPVISTRLPRSSMSMPVPSRLRCRVPHANRSGRSRRTLPLRMTIAAAPGRRKAMALLAFGALGACARPPPAAPCVAPPPGEVAWLLERGWHLEIALRRADLVAPLTGIAARFPGAETLLFGFGKRSYVLAEAGAVEELLLGPLPGRGAVEVRALSAEVAALPGPAVALPLPPGGQARLQAFIAGSILWDGAEPRPAHPRPVQDSLFYEARRGYSLLYTCNTWTAEALRAAGLPVSAQGVVLAGAVLAQLPRVAGGCVLGPALRR</sequence>
<organism evidence="2 3">
    <name type="scientific">Roseicella aquatilis</name>
    <dbReference type="NCBI Taxonomy" id="2527868"/>
    <lineage>
        <taxon>Bacteria</taxon>
        <taxon>Pseudomonadati</taxon>
        <taxon>Pseudomonadota</taxon>
        <taxon>Alphaproteobacteria</taxon>
        <taxon>Acetobacterales</taxon>
        <taxon>Roseomonadaceae</taxon>
        <taxon>Roseicella</taxon>
    </lineage>
</organism>